<dbReference type="AlphaFoldDB" id="A0A1S2VDE9"/>
<name>A0A1S2VDE9_9BACT</name>
<keyword evidence="1" id="KW-0472">Membrane</keyword>
<reference evidence="2 3" key="1">
    <citation type="submission" date="2016-10" db="EMBL/GenBank/DDBJ databases">
        <title>Arsenicibacter rosenii gen. nov., sp. nov., an efficient arsenic-methylating bacterium isolated from an arsenic-contaminated paddy soil.</title>
        <authorList>
            <person name="Huang K."/>
        </authorList>
    </citation>
    <scope>NUCLEOTIDE SEQUENCE [LARGE SCALE GENOMIC DNA]</scope>
    <source>
        <strain evidence="2 3">SM-1</strain>
    </source>
</reference>
<organism evidence="2 3">
    <name type="scientific">Arsenicibacter rosenii</name>
    <dbReference type="NCBI Taxonomy" id="1750698"/>
    <lineage>
        <taxon>Bacteria</taxon>
        <taxon>Pseudomonadati</taxon>
        <taxon>Bacteroidota</taxon>
        <taxon>Cytophagia</taxon>
        <taxon>Cytophagales</taxon>
        <taxon>Spirosomataceae</taxon>
        <taxon>Arsenicibacter</taxon>
    </lineage>
</organism>
<keyword evidence="1" id="KW-0812">Transmembrane</keyword>
<keyword evidence="3" id="KW-1185">Reference proteome</keyword>
<gene>
    <name evidence="2" type="ORF">BLX24_22745</name>
</gene>
<feature type="transmembrane region" description="Helical" evidence="1">
    <location>
        <begin position="6"/>
        <end position="24"/>
    </location>
</feature>
<keyword evidence="1" id="KW-1133">Transmembrane helix</keyword>
<evidence type="ECO:0000313" key="2">
    <source>
        <dbReference type="EMBL" id="OIN56797.1"/>
    </source>
</evidence>
<protein>
    <submittedName>
        <fullName evidence="2">Uncharacterized protein</fullName>
    </submittedName>
</protein>
<proteinExistence type="predicted"/>
<dbReference type="EMBL" id="MORL01000018">
    <property type="protein sequence ID" value="OIN56797.1"/>
    <property type="molecule type" value="Genomic_DNA"/>
</dbReference>
<sequence>MAIEHPVILIVIILICLMLILWILSSTRTVVYHGLNKCDHAVFIIDDRFHGVLISYRANSAGLTDTVVCYKTRAYATPAEAARAIERVFPALPKRVHKESTASR</sequence>
<evidence type="ECO:0000313" key="3">
    <source>
        <dbReference type="Proteomes" id="UP000181790"/>
    </source>
</evidence>
<accession>A0A1S2VDE9</accession>
<dbReference type="Proteomes" id="UP000181790">
    <property type="component" value="Unassembled WGS sequence"/>
</dbReference>
<evidence type="ECO:0000256" key="1">
    <source>
        <dbReference type="SAM" id="Phobius"/>
    </source>
</evidence>
<comment type="caution">
    <text evidence="2">The sequence shown here is derived from an EMBL/GenBank/DDBJ whole genome shotgun (WGS) entry which is preliminary data.</text>
</comment>